<keyword evidence="2" id="KW-1185">Reference proteome</keyword>
<dbReference type="Proteomes" id="UP001279734">
    <property type="component" value="Unassembled WGS sequence"/>
</dbReference>
<reference evidence="1" key="1">
    <citation type="submission" date="2023-05" db="EMBL/GenBank/DDBJ databases">
        <title>Nepenthes gracilis genome sequencing.</title>
        <authorList>
            <person name="Fukushima K."/>
        </authorList>
    </citation>
    <scope>NUCLEOTIDE SEQUENCE</scope>
    <source>
        <strain evidence="1">SING2019-196</strain>
    </source>
</reference>
<evidence type="ECO:0000313" key="1">
    <source>
        <dbReference type="EMBL" id="GMH15530.1"/>
    </source>
</evidence>
<accession>A0AAD3SPA9</accession>
<evidence type="ECO:0000313" key="2">
    <source>
        <dbReference type="Proteomes" id="UP001279734"/>
    </source>
</evidence>
<sequence>MLVDGAGILKWISLQLIMQLGRFWLALLLLLFLGPEFTSYLDTAGHDLCSCCYVVAFDATDLLLWTAVGSVTGFRLVADVDWPSLFEYCGDGAAYWGVVDVTSLLQLRTVLASVLGWLADDLATAFDVLGTSWPILLGISRTRIGSVVLSCCVAGYDAAGL</sequence>
<protein>
    <submittedName>
        <fullName evidence="1">Uncharacterized protein</fullName>
    </submittedName>
</protein>
<dbReference type="EMBL" id="BSYO01000015">
    <property type="protein sequence ID" value="GMH15530.1"/>
    <property type="molecule type" value="Genomic_DNA"/>
</dbReference>
<comment type="caution">
    <text evidence="1">The sequence shown here is derived from an EMBL/GenBank/DDBJ whole genome shotgun (WGS) entry which is preliminary data.</text>
</comment>
<dbReference type="AlphaFoldDB" id="A0AAD3SPA9"/>
<gene>
    <name evidence="1" type="ORF">Nepgr_017371</name>
</gene>
<organism evidence="1 2">
    <name type="scientific">Nepenthes gracilis</name>
    <name type="common">Slender pitcher plant</name>
    <dbReference type="NCBI Taxonomy" id="150966"/>
    <lineage>
        <taxon>Eukaryota</taxon>
        <taxon>Viridiplantae</taxon>
        <taxon>Streptophyta</taxon>
        <taxon>Embryophyta</taxon>
        <taxon>Tracheophyta</taxon>
        <taxon>Spermatophyta</taxon>
        <taxon>Magnoliopsida</taxon>
        <taxon>eudicotyledons</taxon>
        <taxon>Gunneridae</taxon>
        <taxon>Pentapetalae</taxon>
        <taxon>Caryophyllales</taxon>
        <taxon>Nepenthaceae</taxon>
        <taxon>Nepenthes</taxon>
    </lineage>
</organism>
<name>A0AAD3SPA9_NEPGR</name>
<proteinExistence type="predicted"/>